<dbReference type="Proteomes" id="UP001153076">
    <property type="component" value="Unassembled WGS sequence"/>
</dbReference>
<organism evidence="1 2">
    <name type="scientific">Carnegiea gigantea</name>
    <dbReference type="NCBI Taxonomy" id="171969"/>
    <lineage>
        <taxon>Eukaryota</taxon>
        <taxon>Viridiplantae</taxon>
        <taxon>Streptophyta</taxon>
        <taxon>Embryophyta</taxon>
        <taxon>Tracheophyta</taxon>
        <taxon>Spermatophyta</taxon>
        <taxon>Magnoliopsida</taxon>
        <taxon>eudicotyledons</taxon>
        <taxon>Gunneridae</taxon>
        <taxon>Pentapetalae</taxon>
        <taxon>Caryophyllales</taxon>
        <taxon>Cactineae</taxon>
        <taxon>Cactaceae</taxon>
        <taxon>Cactoideae</taxon>
        <taxon>Echinocereeae</taxon>
        <taxon>Carnegiea</taxon>
    </lineage>
</organism>
<dbReference type="AlphaFoldDB" id="A0A9Q1KEX0"/>
<keyword evidence="2" id="KW-1185">Reference proteome</keyword>
<dbReference type="EMBL" id="JAKOGI010000144">
    <property type="protein sequence ID" value="KAJ8442250.1"/>
    <property type="molecule type" value="Genomic_DNA"/>
</dbReference>
<dbReference type="SUPFAM" id="SSF56112">
    <property type="entry name" value="Protein kinase-like (PK-like)"/>
    <property type="match status" value="1"/>
</dbReference>
<sequence>MVPSKLPDKHSVSPKFLVTSSIQLVENDLDSSTGLSLSGSFRKSATGSYSFLPVKAPSYMHMASHMPFGQDDVIPGQSLDGSFRKSDTGFLHNDLDMYLSENVDGSFRKSKTGVCKGSSGLLSCNNFAPLSKRACKAIKDYTRNLADPELFIQSLEDWVLENSLADSNNGEQYSFNSPFQIDELRQLDFALEGTSFQQLFRMPTCIYNSSDLKEEEYFALEDFLHTMAVGLWRTFWHKNSPWPFLVSCARHPRSRFYSLDKAISRGKVGDLSGAALIGRTGNDAHIHWDQVVQFTLFKSDIMLGNKLGISSNALCEALFYGFHILVSRRLSKHCTFTDDSVFILVVDSKFGAVVRLRGDLRQLELDVDNSYQAVAEWIKHHSEVSVSPVDRIWNKLGNANWGDLGTLQLLSATFYSIIQCGGPPRRSIASIASDHSLRLQKRRIECHLLESDSGNPPSQHDGAQHGEIEELERDDNPSIRHHHQSAHLMLQEGDLIQLEDHQLGEKTFQIQEALVDEKSLCYSAVDVENPTQLLTLYVGAHPSKLEPSWEDMSLWYQVQRQTKVLNILRQAGISSKYLPEIVASGKMLHPGSCVKQSPSEKCDHPWCGTPVLVTFPVGEPLSSIVAQDGPLSSEEATRCCRDCLAALRSAKMANIQHGDICPENILRVSNSRGSSSSFFYVPISWGRAVLEERDSPAMNLLFSSSHVLQHGKLCPSSDVESLIYLLYFLCGGNMQQQDSIESALRWRQRSWAKRHIQRHLGEVSAILKAFADYVDTLCGTPYLVDYDGWLKRLDKAVNESTDKGKLIDEITINMRIEDVAGSSGISEGGSFT</sequence>
<dbReference type="OrthoDB" id="1890226at2759"/>
<protein>
    <submittedName>
        <fullName evidence="1">Uncharacterized protein</fullName>
    </submittedName>
</protein>
<dbReference type="InterPro" id="IPR011009">
    <property type="entry name" value="Kinase-like_dom_sf"/>
</dbReference>
<name>A0A9Q1KEX0_9CARY</name>
<gene>
    <name evidence="1" type="ORF">Cgig2_005190</name>
</gene>
<proteinExistence type="predicted"/>
<dbReference type="Gene3D" id="1.10.510.10">
    <property type="entry name" value="Transferase(Phosphotransferase) domain 1"/>
    <property type="match status" value="1"/>
</dbReference>
<evidence type="ECO:0000313" key="1">
    <source>
        <dbReference type="EMBL" id="KAJ8442250.1"/>
    </source>
</evidence>
<dbReference type="PANTHER" id="PTHR35118:SF2">
    <property type="entry name" value="PROTEIN KINASE DOMAIN-CONTAINING PROTEIN"/>
    <property type="match status" value="1"/>
</dbReference>
<accession>A0A9Q1KEX0</accession>
<comment type="caution">
    <text evidence="1">The sequence shown here is derived from an EMBL/GenBank/DDBJ whole genome shotgun (WGS) entry which is preliminary data.</text>
</comment>
<evidence type="ECO:0000313" key="2">
    <source>
        <dbReference type="Proteomes" id="UP001153076"/>
    </source>
</evidence>
<dbReference type="PANTHER" id="PTHR35118">
    <property type="entry name" value="KINASE FAMILY PROTEIN"/>
    <property type="match status" value="1"/>
</dbReference>
<reference evidence="1" key="1">
    <citation type="submission" date="2022-04" db="EMBL/GenBank/DDBJ databases">
        <title>Carnegiea gigantea Genome sequencing and assembly v2.</title>
        <authorList>
            <person name="Copetti D."/>
            <person name="Sanderson M.J."/>
            <person name="Burquez A."/>
            <person name="Wojciechowski M.F."/>
        </authorList>
    </citation>
    <scope>NUCLEOTIDE SEQUENCE</scope>
    <source>
        <strain evidence="1">SGP5-SGP5p</strain>
        <tissue evidence="1">Aerial part</tissue>
    </source>
</reference>